<feature type="compositionally biased region" description="Polar residues" evidence="7">
    <location>
        <begin position="662"/>
        <end position="677"/>
    </location>
</feature>
<dbReference type="InterPro" id="IPR007219">
    <property type="entry name" value="XnlR_reg_dom"/>
</dbReference>
<name>A0A0D2DCF7_9EURO</name>
<feature type="region of interest" description="Disordered" evidence="7">
    <location>
        <begin position="645"/>
        <end position="689"/>
    </location>
</feature>
<keyword evidence="4" id="KW-0238">DNA-binding</keyword>
<dbReference type="CDD" id="cd12148">
    <property type="entry name" value="fungal_TF_MHR"/>
    <property type="match status" value="1"/>
</dbReference>
<dbReference type="GO" id="GO:0008270">
    <property type="term" value="F:zinc ion binding"/>
    <property type="evidence" value="ECO:0007669"/>
    <property type="project" value="InterPro"/>
</dbReference>
<keyword evidence="5" id="KW-0804">Transcription</keyword>
<sequence length="737" mass="82490">MVNLPVNVPNNRRSSAKTCVQCRARKVRCDGRPGFCRNCERLRFDCSFQRPVGSPASNRGYKDEAQLEKRRVPTACTVCRSLKVRCPGEFPACENCVRKNRQCIYLALKQPSHPSQPCAVPSDETQQNDTLPIPTDLEPKTPSIRSEGGVSPPERFSPDSGTVIPLIEAYFEHLYPLPAYAFLHRKSLTQRYREGSLESCLILALCAVTAQRLRFQPCYPESVSDWAEKAEQDLMHNIKSPSIPRLQALVLVIRYMIDVGQFPKAFMLAALVGRAAAALRLYSERPDLPFLTQETRRRLMWSCVLLDGSFSVALREYEICPPEAIEIQLPCPDRAFEEGTPMVTAPVRAVSKNSVELLGLVAAAVRLTAIRRDIMRLTRRLKSPGVSFVELMHSVQCFEGEMQRLYQNLSEPNRYSSLMFTQSEEPVRLLLVHLSWHQAHCDLYRIFLTGYREAAPVSTLQKMNEQKILGRQSLCLQHAVAIVHLLAQFSEQCTVQIIDFDTAICAYHSSRLVLHIAGTNVLAQGPSQADALQMARSCASTLKKYFGTTAMADPIIKDLDTIITRYSCEWGTEPGPPPQRAEATGEDDEATQTRTRQQFAIHSLFRQANFDGDSNHDTIISETTPSMVEFQLATMPQIRSRLLVPAGSGAATPPGGLPHGDLQNSGSEMTPEQQQAGHLQADPAPTRPNTLADPMLDYDRSCEELENDMQLVFNPWMGFSESLESYGLTLTLDEDYF</sequence>
<dbReference type="HOGENOM" id="CLU_011581_0_0_1"/>
<protein>
    <recommendedName>
        <fullName evidence="8">Zn(2)-C6 fungal-type domain-containing protein</fullName>
    </recommendedName>
</protein>
<feature type="compositionally biased region" description="Low complexity" evidence="7">
    <location>
        <begin position="645"/>
        <end position="654"/>
    </location>
</feature>
<dbReference type="OrthoDB" id="2563500at2759"/>
<keyword evidence="10" id="KW-1185">Reference proteome</keyword>
<keyword evidence="6" id="KW-0539">Nucleus</keyword>
<comment type="subcellular location">
    <subcellularLocation>
        <location evidence="1">Nucleus</location>
    </subcellularLocation>
</comment>
<dbReference type="Proteomes" id="UP000054466">
    <property type="component" value="Unassembled WGS sequence"/>
</dbReference>
<dbReference type="PANTHER" id="PTHR47338">
    <property type="entry name" value="ZN(II)2CYS6 TRANSCRIPTION FACTOR (EUROFUNG)-RELATED"/>
    <property type="match status" value="1"/>
</dbReference>
<evidence type="ECO:0000256" key="2">
    <source>
        <dbReference type="ARBA" id="ARBA00022723"/>
    </source>
</evidence>
<keyword evidence="3" id="KW-0805">Transcription regulation</keyword>
<dbReference type="InterPro" id="IPR036864">
    <property type="entry name" value="Zn2-C6_fun-type_DNA-bd_sf"/>
</dbReference>
<dbReference type="InterPro" id="IPR050815">
    <property type="entry name" value="TF_fung"/>
</dbReference>
<dbReference type="PROSITE" id="PS50048">
    <property type="entry name" value="ZN2_CY6_FUNGAL_2"/>
    <property type="match status" value="2"/>
</dbReference>
<dbReference type="SUPFAM" id="SSF57701">
    <property type="entry name" value="Zn2/Cys6 DNA-binding domain"/>
    <property type="match status" value="2"/>
</dbReference>
<accession>A0A0D2DCF7</accession>
<feature type="domain" description="Zn(2)-C6 fungal-type" evidence="8">
    <location>
        <begin position="18"/>
        <end position="48"/>
    </location>
</feature>
<evidence type="ECO:0000256" key="6">
    <source>
        <dbReference type="ARBA" id="ARBA00023242"/>
    </source>
</evidence>
<dbReference type="GO" id="GO:0000981">
    <property type="term" value="F:DNA-binding transcription factor activity, RNA polymerase II-specific"/>
    <property type="evidence" value="ECO:0007669"/>
    <property type="project" value="InterPro"/>
</dbReference>
<evidence type="ECO:0000256" key="1">
    <source>
        <dbReference type="ARBA" id="ARBA00004123"/>
    </source>
</evidence>
<dbReference type="PROSITE" id="PS00463">
    <property type="entry name" value="ZN2_CY6_FUNGAL_1"/>
    <property type="match status" value="2"/>
</dbReference>
<proteinExistence type="predicted"/>
<evidence type="ECO:0000256" key="5">
    <source>
        <dbReference type="ARBA" id="ARBA00023163"/>
    </source>
</evidence>
<evidence type="ECO:0000313" key="9">
    <source>
        <dbReference type="EMBL" id="KIW33394.1"/>
    </source>
</evidence>
<dbReference type="CDD" id="cd00067">
    <property type="entry name" value="GAL4"/>
    <property type="match status" value="2"/>
</dbReference>
<dbReference type="InterPro" id="IPR001138">
    <property type="entry name" value="Zn2Cys6_DnaBD"/>
</dbReference>
<dbReference type="AlphaFoldDB" id="A0A0D2DCF7"/>
<dbReference type="Pfam" id="PF04082">
    <property type="entry name" value="Fungal_trans"/>
    <property type="match status" value="1"/>
</dbReference>
<reference evidence="9 10" key="1">
    <citation type="submission" date="2015-01" db="EMBL/GenBank/DDBJ databases">
        <title>The Genome Sequence of Cladophialophora immunda CBS83496.</title>
        <authorList>
            <consortium name="The Broad Institute Genomics Platform"/>
            <person name="Cuomo C."/>
            <person name="de Hoog S."/>
            <person name="Gorbushina A."/>
            <person name="Stielow B."/>
            <person name="Teixiera M."/>
            <person name="Abouelleil A."/>
            <person name="Chapman S.B."/>
            <person name="Priest M."/>
            <person name="Young S.K."/>
            <person name="Wortman J."/>
            <person name="Nusbaum C."/>
            <person name="Birren B."/>
        </authorList>
    </citation>
    <scope>NUCLEOTIDE SEQUENCE [LARGE SCALE GENOMIC DNA]</scope>
    <source>
        <strain evidence="9 10">CBS 83496</strain>
    </source>
</reference>
<dbReference type="GO" id="GO:0006351">
    <property type="term" value="P:DNA-templated transcription"/>
    <property type="evidence" value="ECO:0007669"/>
    <property type="project" value="InterPro"/>
</dbReference>
<dbReference type="VEuPathDB" id="FungiDB:PV07_00247"/>
<organism evidence="9 10">
    <name type="scientific">Cladophialophora immunda</name>
    <dbReference type="NCBI Taxonomy" id="569365"/>
    <lineage>
        <taxon>Eukaryota</taxon>
        <taxon>Fungi</taxon>
        <taxon>Dikarya</taxon>
        <taxon>Ascomycota</taxon>
        <taxon>Pezizomycotina</taxon>
        <taxon>Eurotiomycetes</taxon>
        <taxon>Chaetothyriomycetidae</taxon>
        <taxon>Chaetothyriales</taxon>
        <taxon>Herpotrichiellaceae</taxon>
        <taxon>Cladophialophora</taxon>
    </lineage>
</organism>
<dbReference type="RefSeq" id="XP_016253610.1">
    <property type="nucleotide sequence ID" value="XM_016386682.1"/>
</dbReference>
<dbReference type="SMART" id="SM00066">
    <property type="entry name" value="GAL4"/>
    <property type="match status" value="2"/>
</dbReference>
<dbReference type="STRING" id="569365.A0A0D2DCF7"/>
<dbReference type="EMBL" id="KN847040">
    <property type="protein sequence ID" value="KIW33394.1"/>
    <property type="molecule type" value="Genomic_DNA"/>
</dbReference>
<evidence type="ECO:0000259" key="8">
    <source>
        <dbReference type="PROSITE" id="PS50048"/>
    </source>
</evidence>
<evidence type="ECO:0000256" key="4">
    <source>
        <dbReference type="ARBA" id="ARBA00023125"/>
    </source>
</evidence>
<feature type="domain" description="Zn(2)-C6 fungal-type" evidence="8">
    <location>
        <begin position="75"/>
        <end position="105"/>
    </location>
</feature>
<dbReference type="GO" id="GO:0005634">
    <property type="term" value="C:nucleus"/>
    <property type="evidence" value="ECO:0007669"/>
    <property type="project" value="UniProtKB-SubCell"/>
</dbReference>
<dbReference type="PANTHER" id="PTHR47338:SF7">
    <property type="entry name" value="ZN(II)2CYS6 TRANSCRIPTION FACTOR (EUROFUNG)"/>
    <property type="match status" value="1"/>
</dbReference>
<evidence type="ECO:0000256" key="7">
    <source>
        <dbReference type="SAM" id="MobiDB-lite"/>
    </source>
</evidence>
<dbReference type="Gene3D" id="4.10.240.10">
    <property type="entry name" value="Zn(2)-C6 fungal-type DNA-binding domain"/>
    <property type="match status" value="2"/>
</dbReference>
<feature type="region of interest" description="Disordered" evidence="7">
    <location>
        <begin position="115"/>
        <end position="157"/>
    </location>
</feature>
<keyword evidence="2" id="KW-0479">Metal-binding</keyword>
<dbReference type="Pfam" id="PF00172">
    <property type="entry name" value="Zn_clus"/>
    <property type="match status" value="2"/>
</dbReference>
<evidence type="ECO:0000256" key="3">
    <source>
        <dbReference type="ARBA" id="ARBA00023015"/>
    </source>
</evidence>
<evidence type="ECO:0000313" key="10">
    <source>
        <dbReference type="Proteomes" id="UP000054466"/>
    </source>
</evidence>
<dbReference type="GO" id="GO:0003677">
    <property type="term" value="F:DNA binding"/>
    <property type="evidence" value="ECO:0007669"/>
    <property type="project" value="UniProtKB-KW"/>
</dbReference>
<gene>
    <name evidence="9" type="ORF">PV07_00247</name>
</gene>
<feature type="region of interest" description="Disordered" evidence="7">
    <location>
        <begin position="571"/>
        <end position="591"/>
    </location>
</feature>
<dbReference type="GeneID" id="27339441"/>